<dbReference type="EMBL" id="CACRXK020000056">
    <property type="protein sequence ID" value="CAB3977589.1"/>
    <property type="molecule type" value="Genomic_DNA"/>
</dbReference>
<feature type="region of interest" description="Disordered" evidence="1">
    <location>
        <begin position="475"/>
        <end position="494"/>
    </location>
</feature>
<dbReference type="AlphaFoldDB" id="A0A7D9D619"/>
<accession>A0A7D9D619</accession>
<protein>
    <submittedName>
        <fullName evidence="2">Uncharacterized protein</fullName>
    </submittedName>
</protein>
<gene>
    <name evidence="2" type="ORF">PACLA_8A026090</name>
</gene>
<evidence type="ECO:0000313" key="2">
    <source>
        <dbReference type="EMBL" id="CAB3977589.1"/>
    </source>
</evidence>
<organism evidence="2 3">
    <name type="scientific">Paramuricea clavata</name>
    <name type="common">Red gorgonian</name>
    <name type="synonym">Violescent sea-whip</name>
    <dbReference type="NCBI Taxonomy" id="317549"/>
    <lineage>
        <taxon>Eukaryota</taxon>
        <taxon>Metazoa</taxon>
        <taxon>Cnidaria</taxon>
        <taxon>Anthozoa</taxon>
        <taxon>Octocorallia</taxon>
        <taxon>Malacalcyonacea</taxon>
        <taxon>Plexauridae</taxon>
        <taxon>Paramuricea</taxon>
    </lineage>
</organism>
<dbReference type="Proteomes" id="UP001152795">
    <property type="component" value="Unassembled WGS sequence"/>
</dbReference>
<comment type="caution">
    <text evidence="2">The sequence shown here is derived from an EMBL/GenBank/DDBJ whole genome shotgun (WGS) entry which is preliminary data.</text>
</comment>
<proteinExistence type="predicted"/>
<keyword evidence="3" id="KW-1185">Reference proteome</keyword>
<feature type="region of interest" description="Disordered" evidence="1">
    <location>
        <begin position="629"/>
        <end position="667"/>
    </location>
</feature>
<name>A0A7D9D619_PARCT</name>
<sequence length="902" mass="102164">MSSRDPFLYPPSHNQLRKKSVFPVPSVLILRIYYPPMCSLSLYSCERLVELQQKFDELEELGVFKRPEDVGIAVEYLNPSFLVKKSNGGTRLVTAFAEVGQYSKPQPSLMPDVSTFLSTISRYQVLVQHIAGASILPSDFASRNAPECRDMACQVCNIINTTQSSVICRTSVAEILAGKTHLPFTSRAVWLSIQIYAGLMPIYDRGTRPSKKITNIKDVKRYFNVTTIARDGLLVVKRSEPLVPTRECTVVPRQVSDGLLTALHIQLNHPSANQLKMVTRCYLFALDMDKAIEHITDGCHHCASLIRCPHTTVEQSTTSSPETVRVSFAADVIKRNRQLILVLCECITSFTTTTLIQDEHHQSLCDALMVPLPLVNDPLLRSHRLSIEISRVKNNNNNPVAERAVQELQNELLRQDSSDGYVSPLALSTATASLNSRIRSRGLSAREMWYQQDQFSNSQLSVDDRQLITSQHETRVKNHHYSEKSKAPRGKMSPSPDLHIGDLVYLYADRDKSSARDRYLIVSVDGQWCNIQKFRGSQICNTLYRVKRNKCYKVPPAVQANPKRYLTDNLSNDEEELYLPSSSPPPRMTIPQEISTPPQKTLIPPTAQPEAEPELLLELKEQGVHELSEQGTSCQTDAPVIHPPQDEERDYNEQLLRRSSRSHHRPDRLNDYVIPHILAVMHVSANLHRATEIKKADNAEQIKDLFETYTGSSKKALKDAALRLKEMFPKPMESMFENQTKAEALKKRLDRHGMVILHVPPTTPVVFEDTNVTLEKFRHDVLTEQVGDILKFDYKFTRSIRNQKVTIGNKQEAIIKLSQCLDSADEPALFLVLGKKDDVVEVANSNVEVSEPPVKVARISRQASIMSHRKRRASRQSLTPPQESMYLHKSAMYIYIFVQKSK</sequence>
<reference evidence="2" key="1">
    <citation type="submission" date="2020-04" db="EMBL/GenBank/DDBJ databases">
        <authorList>
            <person name="Alioto T."/>
            <person name="Alioto T."/>
            <person name="Gomez Garrido J."/>
        </authorList>
    </citation>
    <scope>NUCLEOTIDE SEQUENCE</scope>
    <source>
        <strain evidence="2">A484AB</strain>
    </source>
</reference>
<feature type="compositionally biased region" description="Basic and acidic residues" evidence="1">
    <location>
        <begin position="475"/>
        <end position="486"/>
    </location>
</feature>
<evidence type="ECO:0000313" key="3">
    <source>
        <dbReference type="Proteomes" id="UP001152795"/>
    </source>
</evidence>
<evidence type="ECO:0000256" key="1">
    <source>
        <dbReference type="SAM" id="MobiDB-lite"/>
    </source>
</evidence>